<dbReference type="PANTHER" id="PTHR30108:SF17">
    <property type="entry name" value="FERULIC ACID DECARBOXYLASE 1"/>
    <property type="match status" value="1"/>
</dbReference>
<sequence length="477" mass="53622">MTISDLLMAFSQRGKLLEINNEVSPDFEIPWLSIELAKHFDHALLYSKVSGKTPRVLTNVFYKKIHLALNAGSEEQIINRASRVVSLIEPLSPIQKDKLHLLASLAWIADYYPDVKESQSSTIRVLQGYDLDLTLIPALKHSSQEEYPVMTNPLIIATLDSIDETEITVQRVQVVDEKTMLLHVPRNSRIQHLIEEASRRGKPLKVAVVLGAPVSVYPPAFLSWLSFTEKLLLAGVISETKVATTKLEDNIYVPSSFQTTVIGEIVPGDERPEGKMLYENGDILGGTPMPVIHAKKILMESNPIIYYSTIHPTQSDIAELFRLVEKLFLLNYKNLLPNVTDLTFLGNDAFRTVVAKVNTFKREKLINTGINLLSLTKTLNPYTDTIILVGTNTNIHNHLQLLKTIIENVDPDKDIIKIPQQDYETFPRRSGRGSLIIFATSQKEGEKPESVDSYLEPTSRSQKIFGEILDKLARQST</sequence>
<comment type="caution">
    <text evidence="5">The sequence shown here is derived from an EMBL/GenBank/DDBJ whole genome shotgun (WGS) entry which is preliminary data.</text>
</comment>
<evidence type="ECO:0000313" key="5">
    <source>
        <dbReference type="EMBL" id="HDP15403.1"/>
    </source>
</evidence>
<dbReference type="SUPFAM" id="SSF143968">
    <property type="entry name" value="UbiD C-terminal domain-like"/>
    <property type="match status" value="1"/>
</dbReference>
<dbReference type="InterPro" id="IPR002830">
    <property type="entry name" value="UbiD"/>
</dbReference>
<feature type="domain" description="3-octaprenyl-4-hydroxybenzoate carboxy-lyase-like N-terminal" evidence="3">
    <location>
        <begin position="11"/>
        <end position="75"/>
    </location>
</feature>
<dbReference type="InterPro" id="IPR049383">
    <property type="entry name" value="UbiD-like_N"/>
</dbReference>
<dbReference type="Pfam" id="PF20695">
    <property type="entry name" value="UbiD_N"/>
    <property type="match status" value="1"/>
</dbReference>
<evidence type="ECO:0000259" key="3">
    <source>
        <dbReference type="Pfam" id="PF20695"/>
    </source>
</evidence>
<feature type="domain" description="3-octaprenyl-4-hydroxybenzoate carboxy-lyase-like C-terminal" evidence="4">
    <location>
        <begin position="321"/>
        <end position="420"/>
    </location>
</feature>
<dbReference type="EMBL" id="DSAY01000116">
    <property type="protein sequence ID" value="HDP15403.1"/>
    <property type="molecule type" value="Genomic_DNA"/>
</dbReference>
<comment type="similarity">
    <text evidence="1">Belongs to the UbiD family.</text>
</comment>
<reference evidence="5" key="1">
    <citation type="journal article" date="2020" name="mSystems">
        <title>Genome- and Community-Level Interaction Insights into Carbon Utilization and Element Cycling Functions of Hydrothermarchaeota in Hydrothermal Sediment.</title>
        <authorList>
            <person name="Zhou Z."/>
            <person name="Liu Y."/>
            <person name="Xu W."/>
            <person name="Pan J."/>
            <person name="Luo Z.H."/>
            <person name="Li M."/>
        </authorList>
    </citation>
    <scope>NUCLEOTIDE SEQUENCE [LARGE SCALE GENOMIC DNA]</scope>
    <source>
        <strain evidence="5">SpSt-116</strain>
    </source>
</reference>
<evidence type="ECO:0000259" key="2">
    <source>
        <dbReference type="Pfam" id="PF01977"/>
    </source>
</evidence>
<dbReference type="GO" id="GO:0005737">
    <property type="term" value="C:cytoplasm"/>
    <property type="evidence" value="ECO:0007669"/>
    <property type="project" value="TreeGrafter"/>
</dbReference>
<dbReference type="AlphaFoldDB" id="A0A7C1CDD6"/>
<dbReference type="GO" id="GO:0046281">
    <property type="term" value="P:cinnamic acid catabolic process"/>
    <property type="evidence" value="ECO:0007669"/>
    <property type="project" value="TreeGrafter"/>
</dbReference>
<dbReference type="InterPro" id="IPR048304">
    <property type="entry name" value="UbiD_Rift_dom"/>
</dbReference>
<evidence type="ECO:0000259" key="4">
    <source>
        <dbReference type="Pfam" id="PF20696"/>
    </source>
</evidence>
<dbReference type="InterPro" id="IPR049381">
    <property type="entry name" value="UbiD-like_C"/>
</dbReference>
<organism evidence="5">
    <name type="scientific">Thermofilum adornatum</name>
    <dbReference type="NCBI Taxonomy" id="1365176"/>
    <lineage>
        <taxon>Archaea</taxon>
        <taxon>Thermoproteota</taxon>
        <taxon>Thermoprotei</taxon>
        <taxon>Thermofilales</taxon>
        <taxon>Thermofilaceae</taxon>
        <taxon>Thermofilum</taxon>
    </lineage>
</organism>
<dbReference type="GO" id="GO:0016831">
    <property type="term" value="F:carboxy-lyase activity"/>
    <property type="evidence" value="ECO:0007669"/>
    <property type="project" value="InterPro"/>
</dbReference>
<proteinExistence type="inferred from homology"/>
<gene>
    <name evidence="5" type="ORF">ENN26_06500</name>
</gene>
<dbReference type="GO" id="GO:0033494">
    <property type="term" value="P:ferulate metabolic process"/>
    <property type="evidence" value="ECO:0007669"/>
    <property type="project" value="TreeGrafter"/>
</dbReference>
<dbReference type="PANTHER" id="PTHR30108">
    <property type="entry name" value="3-OCTAPRENYL-4-HYDROXYBENZOATE CARBOXY-LYASE-RELATED"/>
    <property type="match status" value="1"/>
</dbReference>
<dbReference type="Pfam" id="PF01977">
    <property type="entry name" value="UbiD"/>
    <property type="match status" value="1"/>
</dbReference>
<dbReference type="SUPFAM" id="SSF50475">
    <property type="entry name" value="FMN-binding split barrel"/>
    <property type="match status" value="1"/>
</dbReference>
<protein>
    <submittedName>
        <fullName evidence="5">UbiD family decarboxylase</fullName>
    </submittedName>
</protein>
<feature type="domain" description="3-octaprenyl-4-hydroxybenzoate carboxy-lyase-like Rift-related" evidence="2">
    <location>
        <begin position="123"/>
        <end position="309"/>
    </location>
</feature>
<accession>A0A7C1CDD6</accession>
<dbReference type="Pfam" id="PF20696">
    <property type="entry name" value="UbiD_C"/>
    <property type="match status" value="1"/>
</dbReference>
<evidence type="ECO:0000256" key="1">
    <source>
        <dbReference type="ARBA" id="ARBA00010021"/>
    </source>
</evidence>
<name>A0A7C1CDD6_9CREN</name>